<feature type="signal peptide" evidence="6">
    <location>
        <begin position="1"/>
        <end position="18"/>
    </location>
</feature>
<comment type="caution">
    <text evidence="8">The sequence shown here is derived from an EMBL/GenBank/DDBJ whole genome shotgun (WGS) entry which is preliminary data.</text>
</comment>
<dbReference type="InterPro" id="IPR050469">
    <property type="entry name" value="Diguanylate_Cyclase"/>
</dbReference>
<dbReference type="CDD" id="cd01949">
    <property type="entry name" value="GGDEF"/>
    <property type="match status" value="1"/>
</dbReference>
<dbReference type="PANTHER" id="PTHR45138">
    <property type="entry name" value="REGULATORY COMPONENTS OF SENSORY TRANSDUCTION SYSTEM"/>
    <property type="match status" value="1"/>
</dbReference>
<comment type="catalytic activity">
    <reaction evidence="3">
        <text>2 GTP = 3',3'-c-di-GMP + 2 diphosphate</text>
        <dbReference type="Rhea" id="RHEA:24898"/>
        <dbReference type="ChEBI" id="CHEBI:33019"/>
        <dbReference type="ChEBI" id="CHEBI:37565"/>
        <dbReference type="ChEBI" id="CHEBI:58805"/>
        <dbReference type="EC" id="2.7.7.65"/>
    </reaction>
</comment>
<accession>A0A939DRD8</accession>
<reference evidence="8" key="1">
    <citation type="submission" date="2021-03" db="EMBL/GenBank/DDBJ databases">
        <title>novel species isolated from a fishpond in China.</title>
        <authorList>
            <person name="Lu H."/>
            <person name="Cai Z."/>
        </authorList>
    </citation>
    <scope>NUCLEOTIDE SEQUENCE</scope>
    <source>
        <strain evidence="8">JCM 30855</strain>
    </source>
</reference>
<evidence type="ECO:0000256" key="5">
    <source>
        <dbReference type="SAM" id="Phobius"/>
    </source>
</evidence>
<dbReference type="EMBL" id="JAFKCV010000017">
    <property type="protein sequence ID" value="MBN7827349.1"/>
    <property type="molecule type" value="Genomic_DNA"/>
</dbReference>
<dbReference type="FunFam" id="3.30.70.270:FF:000001">
    <property type="entry name" value="Diguanylate cyclase domain protein"/>
    <property type="match status" value="1"/>
</dbReference>
<keyword evidence="5" id="KW-1133">Transmembrane helix</keyword>
<dbReference type="SMART" id="SM00267">
    <property type="entry name" value="GGDEF"/>
    <property type="match status" value="1"/>
</dbReference>
<comment type="cofactor">
    <cofactor evidence="1">
        <name>Mg(2+)</name>
        <dbReference type="ChEBI" id="CHEBI:18420"/>
    </cofactor>
</comment>
<feature type="coiled-coil region" evidence="4">
    <location>
        <begin position="335"/>
        <end position="371"/>
    </location>
</feature>
<dbReference type="Pfam" id="PF00990">
    <property type="entry name" value="GGDEF"/>
    <property type="match status" value="1"/>
</dbReference>
<feature type="transmembrane region" description="Helical" evidence="5">
    <location>
        <begin position="375"/>
        <end position="392"/>
    </location>
</feature>
<dbReference type="PROSITE" id="PS50887">
    <property type="entry name" value="GGDEF"/>
    <property type="match status" value="1"/>
</dbReference>
<dbReference type="EC" id="2.7.7.65" evidence="2"/>
<feature type="chain" id="PRO_5036728767" description="diguanylate cyclase" evidence="6">
    <location>
        <begin position="19"/>
        <end position="580"/>
    </location>
</feature>
<dbReference type="GO" id="GO:1902201">
    <property type="term" value="P:negative regulation of bacterial-type flagellum-dependent cell motility"/>
    <property type="evidence" value="ECO:0007669"/>
    <property type="project" value="TreeGrafter"/>
</dbReference>
<dbReference type="InterPro" id="IPR029787">
    <property type="entry name" value="Nucleotide_cyclase"/>
</dbReference>
<dbReference type="GO" id="GO:0005886">
    <property type="term" value="C:plasma membrane"/>
    <property type="evidence" value="ECO:0007669"/>
    <property type="project" value="TreeGrafter"/>
</dbReference>
<dbReference type="SUPFAM" id="SSF48452">
    <property type="entry name" value="TPR-like"/>
    <property type="match status" value="1"/>
</dbReference>
<name>A0A939DRD8_9ALTE</name>
<dbReference type="RefSeq" id="WP_206575461.1">
    <property type="nucleotide sequence ID" value="NZ_JAFKCV010000017.1"/>
</dbReference>
<protein>
    <recommendedName>
        <fullName evidence="2">diguanylate cyclase</fullName>
        <ecNumber evidence="2">2.7.7.65</ecNumber>
    </recommendedName>
</protein>
<proteinExistence type="predicted"/>
<evidence type="ECO:0000256" key="1">
    <source>
        <dbReference type="ARBA" id="ARBA00001946"/>
    </source>
</evidence>
<evidence type="ECO:0000256" key="3">
    <source>
        <dbReference type="ARBA" id="ARBA00034247"/>
    </source>
</evidence>
<evidence type="ECO:0000259" key="7">
    <source>
        <dbReference type="PROSITE" id="PS50887"/>
    </source>
</evidence>
<dbReference type="InterPro" id="IPR011990">
    <property type="entry name" value="TPR-like_helical_dom_sf"/>
</dbReference>
<evidence type="ECO:0000256" key="4">
    <source>
        <dbReference type="SAM" id="Coils"/>
    </source>
</evidence>
<dbReference type="Gene3D" id="3.30.70.270">
    <property type="match status" value="1"/>
</dbReference>
<dbReference type="PANTHER" id="PTHR45138:SF9">
    <property type="entry name" value="DIGUANYLATE CYCLASE DGCM-RELATED"/>
    <property type="match status" value="1"/>
</dbReference>
<dbReference type="GO" id="GO:0052621">
    <property type="term" value="F:diguanylate cyclase activity"/>
    <property type="evidence" value="ECO:0007669"/>
    <property type="project" value="UniProtKB-EC"/>
</dbReference>
<evidence type="ECO:0000256" key="6">
    <source>
        <dbReference type="SAM" id="SignalP"/>
    </source>
</evidence>
<evidence type="ECO:0000313" key="9">
    <source>
        <dbReference type="Proteomes" id="UP000664654"/>
    </source>
</evidence>
<evidence type="ECO:0000256" key="2">
    <source>
        <dbReference type="ARBA" id="ARBA00012528"/>
    </source>
</evidence>
<keyword evidence="4" id="KW-0175">Coiled coil</keyword>
<dbReference type="InterPro" id="IPR000160">
    <property type="entry name" value="GGDEF_dom"/>
</dbReference>
<dbReference type="InterPro" id="IPR043128">
    <property type="entry name" value="Rev_trsase/Diguanyl_cyclase"/>
</dbReference>
<keyword evidence="5" id="KW-0472">Membrane</keyword>
<evidence type="ECO:0000313" key="8">
    <source>
        <dbReference type="EMBL" id="MBN7827349.1"/>
    </source>
</evidence>
<dbReference type="NCBIfam" id="TIGR00254">
    <property type="entry name" value="GGDEF"/>
    <property type="match status" value="1"/>
</dbReference>
<keyword evidence="5" id="KW-0812">Transmembrane</keyword>
<dbReference type="GO" id="GO:0043709">
    <property type="term" value="P:cell adhesion involved in single-species biofilm formation"/>
    <property type="evidence" value="ECO:0007669"/>
    <property type="project" value="TreeGrafter"/>
</dbReference>
<dbReference type="Gene3D" id="1.25.40.10">
    <property type="entry name" value="Tetratricopeptide repeat domain"/>
    <property type="match status" value="1"/>
</dbReference>
<sequence length="580" mass="65946">MTRIFFCCLLFITSTLCAGNFYDRLEDADRIRSSDLHGFSLALAEIEKSYNLLNEEEKEYLEYLRAYKLSYSGKYEEGLKIYKSLFKVAKNIDVKIRSAASIINTHANTRNFTSGYEYVEKTNHLLANYTGQYRHNALNVMGIFFNQIGDYESAEQKALLVISSQPDARNLCLAKHIEYESKINRKVFIKDREITESIRKCDESGELVISGMIRTHYAEYLIENNSSTRAIDILQLSSELIEKTNYPRLMAEFYSTLSSAYLVEGNLTLVEKFALKAIKKSGAMGPTKPVVIAYKNLSIAAEKKLNLSESLVYFKKYAEADKAYLDEVKAKQLAIQQAKHDAIEKANQIKLLDKENTLLKTEARLAKEEQENSRLFMAFLMLVILVVVLWAYKNRRMHIQLRKQAETDDLTGVSNRSHFSQVAESALNYHQKTRQPLAFVIFDLDLFKNVNDQYGHQTGDWALKEAVEASRRVCREQDQIGRMGGEEFAIVLPGCSIDKAMQVAEACRQAIASIDTSPSSEQFTLTASFGVADTQVCGYDFDQLYGCADKALYQSKEQGRNRVYRYIQSPSDGPLTSQPV</sequence>
<organism evidence="8 9">
    <name type="scientific">Bowmanella dokdonensis</name>
    <dbReference type="NCBI Taxonomy" id="751969"/>
    <lineage>
        <taxon>Bacteria</taxon>
        <taxon>Pseudomonadati</taxon>
        <taxon>Pseudomonadota</taxon>
        <taxon>Gammaproteobacteria</taxon>
        <taxon>Alteromonadales</taxon>
        <taxon>Alteromonadaceae</taxon>
        <taxon>Bowmanella</taxon>
    </lineage>
</organism>
<dbReference type="AlphaFoldDB" id="A0A939DRD8"/>
<feature type="domain" description="GGDEF" evidence="7">
    <location>
        <begin position="435"/>
        <end position="568"/>
    </location>
</feature>
<keyword evidence="9" id="KW-1185">Reference proteome</keyword>
<dbReference type="SUPFAM" id="SSF55073">
    <property type="entry name" value="Nucleotide cyclase"/>
    <property type="match status" value="1"/>
</dbReference>
<gene>
    <name evidence="8" type="ORF">J0A66_19115</name>
</gene>
<keyword evidence="6" id="KW-0732">Signal</keyword>
<dbReference type="Proteomes" id="UP000664654">
    <property type="component" value="Unassembled WGS sequence"/>
</dbReference>